<name>A0AAU8K4I9_9ACTN</name>
<accession>A0AAU8K4I9</accession>
<feature type="region of interest" description="Disordered" evidence="1">
    <location>
        <begin position="226"/>
        <end position="263"/>
    </location>
</feature>
<gene>
    <name evidence="2" type="ORF">ABWK59_33790</name>
</gene>
<organism evidence="2">
    <name type="scientific">Kitasatospora camelliae</name>
    <dbReference type="NCBI Taxonomy" id="3156397"/>
    <lineage>
        <taxon>Bacteria</taxon>
        <taxon>Bacillati</taxon>
        <taxon>Actinomycetota</taxon>
        <taxon>Actinomycetes</taxon>
        <taxon>Kitasatosporales</taxon>
        <taxon>Streptomycetaceae</taxon>
        <taxon>Kitasatospora</taxon>
    </lineage>
</organism>
<feature type="compositionally biased region" description="Pro residues" evidence="1">
    <location>
        <begin position="228"/>
        <end position="240"/>
    </location>
</feature>
<proteinExistence type="predicted"/>
<dbReference type="EMBL" id="CP159872">
    <property type="protein sequence ID" value="XCM83543.1"/>
    <property type="molecule type" value="Genomic_DNA"/>
</dbReference>
<dbReference type="KEGG" id="kcm:ABWK59_33790"/>
<protein>
    <submittedName>
        <fullName evidence="2">MarR family transcriptional regulator</fullName>
    </submittedName>
</protein>
<dbReference type="AlphaFoldDB" id="A0AAU8K4I9"/>
<dbReference type="RefSeq" id="WP_354644479.1">
    <property type="nucleotide sequence ID" value="NZ_CP159872.1"/>
</dbReference>
<reference evidence="2" key="1">
    <citation type="submission" date="2024-06" db="EMBL/GenBank/DDBJ databases">
        <title>The genome sequences of Kitasatospora sp. strain HUAS MG31.</title>
        <authorList>
            <person name="Mo P."/>
        </authorList>
    </citation>
    <scope>NUCLEOTIDE SEQUENCE</scope>
    <source>
        <strain evidence="2">HUAS MG31</strain>
    </source>
</reference>
<evidence type="ECO:0000256" key="1">
    <source>
        <dbReference type="SAM" id="MobiDB-lite"/>
    </source>
</evidence>
<evidence type="ECO:0000313" key="2">
    <source>
        <dbReference type="EMBL" id="XCM83543.1"/>
    </source>
</evidence>
<sequence>MRVTGEEPTGLATALALAAGDPRPCALAVAGDPGGVVHLSGGAVTAVLSPGAPDAVRVLLASGRVSEHDWSTLQHPAATGRLGPELLSRALVGPQELQVVCMMAAADAAFAMAAGRIEGCTPAATCPSPALAAPQGIAPDWLLQETERRLAALASLRTPLSPGTDRVRATPAARTSELPGARRDILRYADGRLSAGGIALLLGRGLFAVTIELSRMAGEGLVEVAAPEPAPQPHPCPQPYPQERAVADQPPPPRALGRLPLRRRGASGINDVLPLRPLAARHARPADRAP</sequence>